<dbReference type="RefSeq" id="WP_110250155.1">
    <property type="nucleotide sequence ID" value="NZ_QJJR01000001.1"/>
</dbReference>
<dbReference type="OrthoDB" id="9811308at2"/>
<gene>
    <name evidence="2" type="ORF">DES38_101137</name>
</gene>
<dbReference type="EMBL" id="QJJR01000001">
    <property type="protein sequence ID" value="PXW93056.1"/>
    <property type="molecule type" value="Genomic_DNA"/>
</dbReference>
<evidence type="ECO:0000313" key="2">
    <source>
        <dbReference type="EMBL" id="PXW93056.1"/>
    </source>
</evidence>
<keyword evidence="1" id="KW-0812">Transmembrane</keyword>
<evidence type="ECO:0000256" key="1">
    <source>
        <dbReference type="SAM" id="Phobius"/>
    </source>
</evidence>
<dbReference type="Pfam" id="PF05437">
    <property type="entry name" value="AzlD"/>
    <property type="match status" value="1"/>
</dbReference>
<proteinExistence type="predicted"/>
<accession>A0A2V3WDQ8</accession>
<dbReference type="InterPro" id="IPR008407">
    <property type="entry name" value="Brnchd-chn_aa_trnsp_AzlD"/>
</dbReference>
<comment type="caution">
    <text evidence="2">The sequence shown here is derived from an EMBL/GenBank/DDBJ whole genome shotgun (WGS) entry which is preliminary data.</text>
</comment>
<dbReference type="AlphaFoldDB" id="A0A2V3WDQ8"/>
<dbReference type="Proteomes" id="UP000247922">
    <property type="component" value="Unassembled WGS sequence"/>
</dbReference>
<evidence type="ECO:0000313" key="3">
    <source>
        <dbReference type="Proteomes" id="UP000247922"/>
    </source>
</evidence>
<feature type="transmembrane region" description="Helical" evidence="1">
    <location>
        <begin position="40"/>
        <end position="57"/>
    </location>
</feature>
<reference evidence="2 3" key="1">
    <citation type="submission" date="2018-05" db="EMBL/GenBank/DDBJ databases">
        <title>Genomic Encyclopedia of Type Strains, Phase IV (KMG-IV): sequencing the most valuable type-strain genomes for metagenomic binning, comparative biology and taxonomic classification.</title>
        <authorList>
            <person name="Goeker M."/>
        </authorList>
    </citation>
    <scope>NUCLEOTIDE SEQUENCE [LARGE SCALE GENOMIC DNA]</scope>
    <source>
        <strain evidence="2 3">DSM 22440</strain>
    </source>
</reference>
<organism evidence="2 3">
    <name type="scientific">Streptohalobacillus salinus</name>
    <dbReference type="NCBI Taxonomy" id="621096"/>
    <lineage>
        <taxon>Bacteria</taxon>
        <taxon>Bacillati</taxon>
        <taxon>Bacillota</taxon>
        <taxon>Bacilli</taxon>
        <taxon>Bacillales</taxon>
        <taxon>Bacillaceae</taxon>
        <taxon>Streptohalobacillus</taxon>
    </lineage>
</organism>
<sequence length="96" mass="10516">MPVLLLVSLFLVTVIPRILPAFLMDRMIIPKRLTWFLEGIPYAILGALIFPGILTVVQDRPWIGVGAGLVATVLSLVRVPLVLVVLLSVSVVYLLL</sequence>
<name>A0A2V3WDQ8_9BACI</name>
<keyword evidence="3" id="KW-1185">Reference proteome</keyword>
<keyword evidence="1" id="KW-1133">Transmembrane helix</keyword>
<protein>
    <submittedName>
        <fullName evidence="2">Branched-subunit amino acid transport protein AzlD</fullName>
    </submittedName>
</protein>
<keyword evidence="1" id="KW-0472">Membrane</keyword>
<feature type="transmembrane region" description="Helical" evidence="1">
    <location>
        <begin position="69"/>
        <end position="95"/>
    </location>
</feature>